<evidence type="ECO:0000256" key="1">
    <source>
        <dbReference type="ARBA" id="ARBA00001966"/>
    </source>
</evidence>
<dbReference type="InterPro" id="IPR017900">
    <property type="entry name" value="4Fe4S_Fe_S_CS"/>
</dbReference>
<feature type="domain" description="2Fe-2S ferredoxin-type" evidence="14">
    <location>
        <begin position="1"/>
        <end position="78"/>
    </location>
</feature>
<dbReference type="Gene3D" id="3.40.950.10">
    <property type="entry name" value="Fe-only Hydrogenase (Larger Subunit), Chain L, domain 3"/>
    <property type="match status" value="1"/>
</dbReference>
<dbReference type="KEGG" id="vpy:HZI73_11280"/>
<dbReference type="SUPFAM" id="SSF54862">
    <property type="entry name" value="4Fe-4S ferredoxins"/>
    <property type="match status" value="1"/>
</dbReference>
<name>A0A8J8MJK0_9FIRM</name>
<dbReference type="Gene3D" id="3.30.70.20">
    <property type="match status" value="1"/>
</dbReference>
<feature type="domain" description="4Fe-4S His(Cys)3-ligated-type" evidence="16">
    <location>
        <begin position="78"/>
        <end position="117"/>
    </location>
</feature>
<evidence type="ECO:0000313" key="17">
    <source>
        <dbReference type="EMBL" id="QUI22835.1"/>
    </source>
</evidence>
<dbReference type="InterPro" id="IPR001041">
    <property type="entry name" value="2Fe-2S_ferredoxin-type"/>
</dbReference>
<evidence type="ECO:0000256" key="9">
    <source>
        <dbReference type="ARBA" id="ARBA00023004"/>
    </source>
</evidence>
<evidence type="ECO:0000256" key="11">
    <source>
        <dbReference type="ARBA" id="ARBA00023027"/>
    </source>
</evidence>
<dbReference type="SUPFAM" id="SSF53920">
    <property type="entry name" value="Fe-only hydrogenase"/>
    <property type="match status" value="1"/>
</dbReference>
<keyword evidence="9" id="KW-0408">Iron</keyword>
<dbReference type="NCBIfam" id="NF040763">
    <property type="entry name" value="FeFe_hydrog_A6"/>
    <property type="match status" value="1"/>
</dbReference>
<keyword evidence="10" id="KW-0411">Iron-sulfur</keyword>
<dbReference type="GO" id="GO:0005506">
    <property type="term" value="F:iron ion binding"/>
    <property type="evidence" value="ECO:0007669"/>
    <property type="project" value="InterPro"/>
</dbReference>
<evidence type="ECO:0000256" key="7">
    <source>
        <dbReference type="ARBA" id="ARBA00022737"/>
    </source>
</evidence>
<dbReference type="Pfam" id="PF10588">
    <property type="entry name" value="NADH-G_4Fe-4S_3"/>
    <property type="match status" value="1"/>
</dbReference>
<dbReference type="Proteomes" id="UP000683246">
    <property type="component" value="Chromosome"/>
</dbReference>
<comment type="cofactor">
    <cofactor evidence="13">
        <name>[2Fe-2S] cluster</name>
        <dbReference type="ChEBI" id="CHEBI:190135"/>
    </cofactor>
</comment>
<keyword evidence="8" id="KW-1278">Translocase</keyword>
<evidence type="ECO:0000256" key="4">
    <source>
        <dbReference type="ARBA" id="ARBA00022485"/>
    </source>
</evidence>
<dbReference type="GO" id="GO:0051537">
    <property type="term" value="F:2 iron, 2 sulfur cluster binding"/>
    <property type="evidence" value="ECO:0007669"/>
    <property type="project" value="UniProtKB-KW"/>
</dbReference>
<dbReference type="GO" id="GO:0016020">
    <property type="term" value="C:membrane"/>
    <property type="evidence" value="ECO:0007669"/>
    <property type="project" value="UniProtKB-SubCell"/>
</dbReference>
<keyword evidence="7" id="KW-0677">Repeat</keyword>
<evidence type="ECO:0000313" key="18">
    <source>
        <dbReference type="Proteomes" id="UP000683246"/>
    </source>
</evidence>
<evidence type="ECO:0000256" key="2">
    <source>
        <dbReference type="ARBA" id="ARBA00004370"/>
    </source>
</evidence>
<proteinExistence type="inferred from homology"/>
<dbReference type="FunFam" id="3.10.20.740:FF:000004">
    <property type="entry name" value="NADH-quinone oxidoreductase"/>
    <property type="match status" value="1"/>
</dbReference>
<dbReference type="Pfam" id="PF13510">
    <property type="entry name" value="Fer2_4"/>
    <property type="match status" value="1"/>
</dbReference>
<dbReference type="InterPro" id="IPR019574">
    <property type="entry name" value="NADH_UbQ_OxRdtase_Gsu_4Fe4S-bd"/>
</dbReference>
<dbReference type="PROSITE" id="PS51379">
    <property type="entry name" value="4FE4S_FER_2"/>
    <property type="match status" value="2"/>
</dbReference>
<evidence type="ECO:0000256" key="3">
    <source>
        <dbReference type="ARBA" id="ARBA00005404"/>
    </source>
</evidence>
<dbReference type="Pfam" id="PF02906">
    <property type="entry name" value="Fe_hyd_lg_C"/>
    <property type="match status" value="1"/>
</dbReference>
<dbReference type="CDD" id="cd00207">
    <property type="entry name" value="fer2"/>
    <property type="match status" value="1"/>
</dbReference>
<dbReference type="InterPro" id="IPR004108">
    <property type="entry name" value="Fe_hydrogenase_lsu_C"/>
</dbReference>
<keyword evidence="4" id="KW-0004">4Fe-4S</keyword>
<dbReference type="InterPro" id="IPR009016">
    <property type="entry name" value="Fe_hydrogenase"/>
</dbReference>
<evidence type="ECO:0000256" key="5">
    <source>
        <dbReference type="ARBA" id="ARBA00022714"/>
    </source>
</evidence>
<protein>
    <submittedName>
        <fullName evidence="17">Iron hydrogenase small subunit</fullName>
    </submittedName>
</protein>
<dbReference type="NCBIfam" id="TIGR02512">
    <property type="entry name" value="FeFe_hydrog_A"/>
    <property type="match status" value="1"/>
</dbReference>
<evidence type="ECO:0000259" key="14">
    <source>
        <dbReference type="PROSITE" id="PS51085"/>
    </source>
</evidence>
<dbReference type="InterPro" id="IPR017896">
    <property type="entry name" value="4Fe4S_Fe-S-bd"/>
</dbReference>
<dbReference type="GO" id="GO:0008901">
    <property type="term" value="F:ferredoxin hydrogenase activity"/>
    <property type="evidence" value="ECO:0007669"/>
    <property type="project" value="InterPro"/>
</dbReference>
<dbReference type="FunFam" id="3.30.70.20:FF:000035">
    <property type="entry name" value="Iron hydrogenase 1"/>
    <property type="match status" value="1"/>
</dbReference>
<dbReference type="EMBL" id="CP058649">
    <property type="protein sequence ID" value="QUI22835.1"/>
    <property type="molecule type" value="Genomic_DNA"/>
</dbReference>
<accession>A0A8J8MJK0</accession>
<dbReference type="RefSeq" id="WP_212698330.1">
    <property type="nucleotide sequence ID" value="NZ_CP058649.1"/>
</dbReference>
<gene>
    <name evidence="17" type="ORF">HZI73_11280</name>
</gene>
<evidence type="ECO:0000256" key="10">
    <source>
        <dbReference type="ARBA" id="ARBA00023014"/>
    </source>
</evidence>
<keyword evidence="11" id="KW-0520">NAD</keyword>
<dbReference type="SUPFAM" id="SSF54292">
    <property type="entry name" value="2Fe-2S ferredoxin-like"/>
    <property type="match status" value="1"/>
</dbReference>
<dbReference type="AlphaFoldDB" id="A0A8J8MJK0"/>
<dbReference type="InterPro" id="IPR036010">
    <property type="entry name" value="2Fe-2S_ferredoxin-like_sf"/>
</dbReference>
<dbReference type="InterPro" id="IPR050340">
    <property type="entry name" value="Cytosolic_Fe-S_CAF"/>
</dbReference>
<dbReference type="Gene3D" id="4.10.260.20">
    <property type="entry name" value="Iron hydrogenase, small subunit"/>
    <property type="match status" value="1"/>
</dbReference>
<evidence type="ECO:0000256" key="6">
    <source>
        <dbReference type="ARBA" id="ARBA00022723"/>
    </source>
</evidence>
<dbReference type="GO" id="GO:0051539">
    <property type="term" value="F:4 iron, 4 sulfur cluster binding"/>
    <property type="evidence" value="ECO:0007669"/>
    <property type="project" value="UniProtKB-KW"/>
</dbReference>
<evidence type="ECO:0000256" key="12">
    <source>
        <dbReference type="ARBA" id="ARBA00023136"/>
    </source>
</evidence>
<dbReference type="PROSITE" id="PS51839">
    <property type="entry name" value="4FE4S_HC3"/>
    <property type="match status" value="1"/>
</dbReference>
<keyword evidence="12" id="KW-0472">Membrane</keyword>
<keyword evidence="5" id="KW-0001">2Fe-2S</keyword>
<feature type="domain" description="4Fe-4S ferredoxin-type" evidence="15">
    <location>
        <begin position="137"/>
        <end position="167"/>
    </location>
</feature>
<keyword evidence="18" id="KW-1185">Reference proteome</keyword>
<dbReference type="Gene3D" id="3.40.50.1780">
    <property type="match status" value="1"/>
</dbReference>
<dbReference type="Pfam" id="PF02256">
    <property type="entry name" value="Fe_hyd_SSU"/>
    <property type="match status" value="1"/>
</dbReference>
<dbReference type="PROSITE" id="PS00198">
    <property type="entry name" value="4FE4S_FER_1"/>
    <property type="match status" value="1"/>
</dbReference>
<organism evidence="17 18">
    <name type="scientific">Vallitalea pronyensis</name>
    <dbReference type="NCBI Taxonomy" id="1348613"/>
    <lineage>
        <taxon>Bacteria</taxon>
        <taxon>Bacillati</taxon>
        <taxon>Bacillota</taxon>
        <taxon>Clostridia</taxon>
        <taxon>Lachnospirales</taxon>
        <taxon>Vallitaleaceae</taxon>
        <taxon>Vallitalea</taxon>
    </lineage>
</organism>
<dbReference type="PANTHER" id="PTHR11615">
    <property type="entry name" value="NITRATE, FORMATE, IRON DEHYDROGENASE"/>
    <property type="match status" value="1"/>
</dbReference>
<evidence type="ECO:0000259" key="16">
    <source>
        <dbReference type="PROSITE" id="PS51839"/>
    </source>
</evidence>
<keyword evidence="6" id="KW-0479">Metal-binding</keyword>
<dbReference type="Pfam" id="PF12838">
    <property type="entry name" value="Fer4_7"/>
    <property type="match status" value="1"/>
</dbReference>
<dbReference type="InterPro" id="IPR036991">
    <property type="entry name" value="Fe_hydrogenase_ssu_sf"/>
</dbReference>
<dbReference type="PROSITE" id="PS51085">
    <property type="entry name" value="2FE2S_FER_2"/>
    <property type="match status" value="1"/>
</dbReference>
<evidence type="ECO:0000259" key="15">
    <source>
        <dbReference type="PROSITE" id="PS51379"/>
    </source>
</evidence>
<comment type="similarity">
    <text evidence="3">Belongs to the complex I 75 kDa subunit family.</text>
</comment>
<dbReference type="InterPro" id="IPR049830">
    <property type="entry name" value="HndD"/>
</dbReference>
<dbReference type="SMART" id="SM00902">
    <property type="entry name" value="Fe_hyd_SSU"/>
    <property type="match status" value="1"/>
</dbReference>
<dbReference type="SMART" id="SM00929">
    <property type="entry name" value="NADH-G_4Fe-4S_3"/>
    <property type="match status" value="1"/>
</dbReference>
<feature type="domain" description="4Fe-4S ferredoxin-type" evidence="15">
    <location>
        <begin position="180"/>
        <end position="209"/>
    </location>
</feature>
<dbReference type="Gene3D" id="3.10.20.740">
    <property type="match status" value="1"/>
</dbReference>
<dbReference type="InterPro" id="IPR003149">
    <property type="entry name" value="Fe_hydrogenase_ssu"/>
</dbReference>
<sequence length="589" mass="65310">MVKITINNKQLEVPSDVTILQAAKMHGILIPNFCFLEGVHKNGSCRICSVEVEGAKSLQAACMTNVTDGMVVHTNTKKVRQARKIIYELMLSNHPKDCLSCDRNRHCEFQELGEVIGVSENPYEGDMSIQYVDDNNPSIVRDLSKCVLCRRCVTMCNEVQGVGILNNQNRGFDTFVGPSEGFDLDGINCSYCGQCTTVCPVDALSERDSINDVWRMLHEEGKRVIVQTAPAVRAALGEEFGYAPGTLVTGKMAAALRELGFHDIFDTNFAADLTIIEEGNEFLQRLTKAVQHEEVSLPMITSCSPGWIKYIENRFPEQLDHLSSCKSPHMMLGALAKSFYAEKIGVDPKDIYVVSIMPCTAKKYEITRPEMKDDVDAVLTTRELGKMIKEAGIDFRNLEDGEFDKPFGISTGAADIFGTTGGVMEAAIRTVFEIITGTELPFENLHVKPIMGLSSIKEGELFIEKATDDYKAFEGQTVKVAVASGLTSARLLLQQIEDGVSPYHFIEIMACPGGCISGGGQPRPTNAEIREKRMEAIYREDEGKELRKSHDNPAILKLYEDFLGEPLGHKSHELLHTHYVKRGVYNELT</sequence>
<dbReference type="InterPro" id="IPR013352">
    <property type="entry name" value="Fe_hydrogenase_subset"/>
</dbReference>
<evidence type="ECO:0000256" key="8">
    <source>
        <dbReference type="ARBA" id="ARBA00022967"/>
    </source>
</evidence>
<evidence type="ECO:0000256" key="13">
    <source>
        <dbReference type="ARBA" id="ARBA00034078"/>
    </source>
</evidence>
<comment type="subcellular location">
    <subcellularLocation>
        <location evidence="2">Membrane</location>
    </subcellularLocation>
</comment>
<comment type="cofactor">
    <cofactor evidence="1">
        <name>[4Fe-4S] cluster</name>
        <dbReference type="ChEBI" id="CHEBI:49883"/>
    </cofactor>
</comment>
<reference evidence="17" key="1">
    <citation type="submission" date="2020-07" db="EMBL/GenBank/DDBJ databases">
        <title>Vallitalea pronyensis genome.</title>
        <authorList>
            <person name="Postec A."/>
        </authorList>
    </citation>
    <scope>NUCLEOTIDE SEQUENCE</scope>
    <source>
        <strain evidence="17">FatNI3</strain>
    </source>
</reference>
<dbReference type="FunFam" id="4.10.260.20:FF:000001">
    <property type="entry name" value="NADP-reducing hydrogenase subunit HndD"/>
    <property type="match status" value="1"/>
</dbReference>